<proteinExistence type="predicted"/>
<reference evidence="4" key="2">
    <citation type="submission" date="2020-04" db="EMBL/GenBank/DDBJ databases">
        <authorList>
            <consortium name="NCBI Genome Project"/>
        </authorList>
    </citation>
    <scope>NUCLEOTIDE SEQUENCE</scope>
    <source>
        <strain evidence="4">CBS 304.34</strain>
    </source>
</reference>
<evidence type="ECO:0000313" key="4">
    <source>
        <dbReference type="RefSeq" id="XP_033572983.1"/>
    </source>
</evidence>
<evidence type="ECO:0000313" key="2">
    <source>
        <dbReference type="EMBL" id="KAF2806019.1"/>
    </source>
</evidence>
<protein>
    <submittedName>
        <fullName evidence="2 4">Uncharacterized protein</fullName>
    </submittedName>
</protein>
<name>A0A6A6YBM7_9PEZI</name>
<dbReference type="GeneID" id="54453216"/>
<dbReference type="Proteomes" id="UP000504636">
    <property type="component" value="Unplaced"/>
</dbReference>
<gene>
    <name evidence="2 4" type="ORF">BDZ99DRAFT_102418</name>
</gene>
<evidence type="ECO:0000256" key="1">
    <source>
        <dbReference type="SAM" id="MobiDB-lite"/>
    </source>
</evidence>
<dbReference type="EMBL" id="MU003708">
    <property type="protein sequence ID" value="KAF2806019.1"/>
    <property type="molecule type" value="Genomic_DNA"/>
</dbReference>
<sequence length="87" mass="9770">MISCSDWFITLGARKWAFRGRDALTPAQPQLRLEHEQLSSLNGKGNYLGAHWDIVLPVSESEDSKSNYGDQLEYPGLTRPAIPEQPN</sequence>
<reference evidence="4" key="3">
    <citation type="submission" date="2025-04" db="UniProtKB">
        <authorList>
            <consortium name="RefSeq"/>
        </authorList>
    </citation>
    <scope>IDENTIFICATION</scope>
    <source>
        <strain evidence="4">CBS 304.34</strain>
    </source>
</reference>
<dbReference type="RefSeq" id="XP_033572983.1">
    <property type="nucleotide sequence ID" value="XM_033712323.1"/>
</dbReference>
<dbReference type="AlphaFoldDB" id="A0A6A6YBM7"/>
<feature type="region of interest" description="Disordered" evidence="1">
    <location>
        <begin position="61"/>
        <end position="87"/>
    </location>
</feature>
<organism evidence="2">
    <name type="scientific">Mytilinidion resinicola</name>
    <dbReference type="NCBI Taxonomy" id="574789"/>
    <lineage>
        <taxon>Eukaryota</taxon>
        <taxon>Fungi</taxon>
        <taxon>Dikarya</taxon>
        <taxon>Ascomycota</taxon>
        <taxon>Pezizomycotina</taxon>
        <taxon>Dothideomycetes</taxon>
        <taxon>Pleosporomycetidae</taxon>
        <taxon>Mytilinidiales</taxon>
        <taxon>Mytilinidiaceae</taxon>
        <taxon>Mytilinidion</taxon>
    </lineage>
</organism>
<evidence type="ECO:0000313" key="3">
    <source>
        <dbReference type="Proteomes" id="UP000504636"/>
    </source>
</evidence>
<reference evidence="2 4" key="1">
    <citation type="journal article" date="2020" name="Stud. Mycol.">
        <title>101 Dothideomycetes genomes: a test case for predicting lifestyles and emergence of pathogens.</title>
        <authorList>
            <person name="Haridas S."/>
            <person name="Albert R."/>
            <person name="Binder M."/>
            <person name="Bloem J."/>
            <person name="Labutti K."/>
            <person name="Salamov A."/>
            <person name="Andreopoulos B."/>
            <person name="Baker S."/>
            <person name="Barry K."/>
            <person name="Bills G."/>
            <person name="Bluhm B."/>
            <person name="Cannon C."/>
            <person name="Castanera R."/>
            <person name="Culley D."/>
            <person name="Daum C."/>
            <person name="Ezra D."/>
            <person name="Gonzalez J."/>
            <person name="Henrissat B."/>
            <person name="Kuo A."/>
            <person name="Liang C."/>
            <person name="Lipzen A."/>
            <person name="Lutzoni F."/>
            <person name="Magnuson J."/>
            <person name="Mondo S."/>
            <person name="Nolan M."/>
            <person name="Ohm R."/>
            <person name="Pangilinan J."/>
            <person name="Park H.-J."/>
            <person name="Ramirez L."/>
            <person name="Alfaro M."/>
            <person name="Sun H."/>
            <person name="Tritt A."/>
            <person name="Yoshinaga Y."/>
            <person name="Zwiers L.-H."/>
            <person name="Turgeon B."/>
            <person name="Goodwin S."/>
            <person name="Spatafora J."/>
            <person name="Crous P."/>
            <person name="Grigoriev I."/>
        </authorList>
    </citation>
    <scope>NUCLEOTIDE SEQUENCE</scope>
    <source>
        <strain evidence="2 4">CBS 304.34</strain>
    </source>
</reference>
<keyword evidence="3" id="KW-1185">Reference proteome</keyword>
<accession>A0A6A6YBM7</accession>